<evidence type="ECO:0000256" key="5">
    <source>
        <dbReference type="ARBA" id="ARBA00022960"/>
    </source>
</evidence>
<keyword evidence="8 16" id="KW-0472">Membrane</keyword>
<dbReference type="EC" id="2.4.99.28" evidence="14"/>
<evidence type="ECO:0000256" key="7">
    <source>
        <dbReference type="ARBA" id="ARBA00022989"/>
    </source>
</evidence>
<comment type="similarity">
    <text evidence="11">Belongs to the SEDS family. FtsW subfamily.</text>
</comment>
<dbReference type="GO" id="GO:0032153">
    <property type="term" value="C:cell division site"/>
    <property type="evidence" value="ECO:0007669"/>
    <property type="project" value="TreeGrafter"/>
</dbReference>
<evidence type="ECO:0000313" key="17">
    <source>
        <dbReference type="EMBL" id="OGF62372.1"/>
    </source>
</evidence>
<evidence type="ECO:0000256" key="15">
    <source>
        <dbReference type="ARBA" id="ARBA00049902"/>
    </source>
</evidence>
<dbReference type="PANTHER" id="PTHR30474:SF2">
    <property type="entry name" value="PEPTIDOGLYCAN GLYCOSYLTRANSFERASE FTSW-RELATED"/>
    <property type="match status" value="1"/>
</dbReference>
<feature type="transmembrane region" description="Helical" evidence="16">
    <location>
        <begin position="182"/>
        <end position="200"/>
    </location>
</feature>
<comment type="caution">
    <text evidence="17">The sequence shown here is derived from an EMBL/GenBank/DDBJ whole genome shotgun (WGS) entry which is preliminary data.</text>
</comment>
<evidence type="ECO:0000256" key="12">
    <source>
        <dbReference type="ARBA" id="ARBA00041185"/>
    </source>
</evidence>
<feature type="transmembrane region" description="Helical" evidence="16">
    <location>
        <begin position="103"/>
        <end position="126"/>
    </location>
</feature>
<dbReference type="GO" id="GO:0009252">
    <property type="term" value="P:peptidoglycan biosynthetic process"/>
    <property type="evidence" value="ECO:0007669"/>
    <property type="project" value="UniProtKB-KW"/>
</dbReference>
<evidence type="ECO:0000256" key="13">
    <source>
        <dbReference type="ARBA" id="ARBA00041418"/>
    </source>
</evidence>
<feature type="transmembrane region" description="Helical" evidence="16">
    <location>
        <begin position="50"/>
        <end position="70"/>
    </location>
</feature>
<keyword evidence="7 16" id="KW-1133">Transmembrane helix</keyword>
<dbReference type="Proteomes" id="UP000178943">
    <property type="component" value="Unassembled WGS sequence"/>
</dbReference>
<evidence type="ECO:0000256" key="8">
    <source>
        <dbReference type="ARBA" id="ARBA00023136"/>
    </source>
</evidence>
<gene>
    <name evidence="17" type="ORF">A2Y62_17135</name>
</gene>
<feature type="transmembrane region" description="Helical" evidence="16">
    <location>
        <begin position="138"/>
        <end position="154"/>
    </location>
</feature>
<evidence type="ECO:0000256" key="2">
    <source>
        <dbReference type="ARBA" id="ARBA00022676"/>
    </source>
</evidence>
<evidence type="ECO:0000256" key="9">
    <source>
        <dbReference type="ARBA" id="ARBA00032370"/>
    </source>
</evidence>
<keyword evidence="6" id="KW-0573">Peptidoglycan synthesis</keyword>
<dbReference type="PROSITE" id="PS00428">
    <property type="entry name" value="FTSW_RODA_SPOVE"/>
    <property type="match status" value="1"/>
</dbReference>
<evidence type="ECO:0000313" key="18">
    <source>
        <dbReference type="Proteomes" id="UP000178943"/>
    </source>
</evidence>
<dbReference type="PANTHER" id="PTHR30474">
    <property type="entry name" value="CELL CYCLE PROTEIN"/>
    <property type="match status" value="1"/>
</dbReference>
<feature type="transmembrane region" description="Helical" evidence="16">
    <location>
        <begin position="77"/>
        <end position="97"/>
    </location>
</feature>
<keyword evidence="4 16" id="KW-0812">Transmembrane</keyword>
<dbReference type="STRING" id="1817863.A2Y62_17135"/>
<accession>A0A1F5VG06</accession>
<evidence type="ECO:0000256" key="10">
    <source>
        <dbReference type="ARBA" id="ARBA00033270"/>
    </source>
</evidence>
<organism evidence="17 18">
    <name type="scientific">Candidatus Fischerbacteria bacterium RBG_13_37_8</name>
    <dbReference type="NCBI Taxonomy" id="1817863"/>
    <lineage>
        <taxon>Bacteria</taxon>
        <taxon>Candidatus Fischeribacteriota</taxon>
    </lineage>
</organism>
<dbReference type="InterPro" id="IPR018365">
    <property type="entry name" value="Cell_cycle_FtsW-rel_CS"/>
</dbReference>
<dbReference type="GO" id="GO:0005886">
    <property type="term" value="C:plasma membrane"/>
    <property type="evidence" value="ECO:0007669"/>
    <property type="project" value="TreeGrafter"/>
</dbReference>
<keyword evidence="2" id="KW-0328">Glycosyltransferase</keyword>
<evidence type="ECO:0000256" key="3">
    <source>
        <dbReference type="ARBA" id="ARBA00022679"/>
    </source>
</evidence>
<evidence type="ECO:0000256" key="1">
    <source>
        <dbReference type="ARBA" id="ARBA00004141"/>
    </source>
</evidence>
<feature type="transmembrane region" description="Helical" evidence="16">
    <location>
        <begin position="307"/>
        <end position="328"/>
    </location>
</feature>
<dbReference type="EMBL" id="MFGW01000180">
    <property type="protein sequence ID" value="OGF62372.1"/>
    <property type="molecule type" value="Genomic_DNA"/>
</dbReference>
<dbReference type="AlphaFoldDB" id="A0A1F5VG06"/>
<comment type="catalytic activity">
    <reaction evidence="15">
        <text>[GlcNAc-(1-&gt;4)-Mur2Ac(oyl-L-Ala-gamma-D-Glu-L-Lys-D-Ala-D-Ala)](n)-di-trans,octa-cis-undecaprenyl diphosphate + beta-D-GlcNAc-(1-&gt;4)-Mur2Ac(oyl-L-Ala-gamma-D-Glu-L-Lys-D-Ala-D-Ala)-di-trans,octa-cis-undecaprenyl diphosphate = [GlcNAc-(1-&gt;4)-Mur2Ac(oyl-L-Ala-gamma-D-Glu-L-Lys-D-Ala-D-Ala)](n+1)-di-trans,octa-cis-undecaprenyl diphosphate + di-trans,octa-cis-undecaprenyl diphosphate + H(+)</text>
        <dbReference type="Rhea" id="RHEA:23708"/>
        <dbReference type="Rhea" id="RHEA-COMP:9602"/>
        <dbReference type="Rhea" id="RHEA-COMP:9603"/>
        <dbReference type="ChEBI" id="CHEBI:15378"/>
        <dbReference type="ChEBI" id="CHEBI:58405"/>
        <dbReference type="ChEBI" id="CHEBI:60033"/>
        <dbReference type="ChEBI" id="CHEBI:78435"/>
        <dbReference type="EC" id="2.4.99.28"/>
    </reaction>
</comment>
<name>A0A1F5VG06_9BACT</name>
<feature type="transmembrane region" description="Helical" evidence="16">
    <location>
        <begin position="340"/>
        <end position="361"/>
    </location>
</feature>
<dbReference type="Pfam" id="PF01098">
    <property type="entry name" value="FTSW_RODA_SPOVE"/>
    <property type="match status" value="1"/>
</dbReference>
<dbReference type="GO" id="GO:0015648">
    <property type="term" value="F:lipid-linked peptidoglycan transporter activity"/>
    <property type="evidence" value="ECO:0007669"/>
    <property type="project" value="TreeGrafter"/>
</dbReference>
<keyword evidence="5" id="KW-0133">Cell shape</keyword>
<evidence type="ECO:0000256" key="14">
    <source>
        <dbReference type="ARBA" id="ARBA00044770"/>
    </source>
</evidence>
<proteinExistence type="inferred from homology"/>
<evidence type="ECO:0000256" key="11">
    <source>
        <dbReference type="ARBA" id="ARBA00038053"/>
    </source>
</evidence>
<sequence length="368" mass="40977">MAKKLMWDRTLLLAVLGLITIGIPMVFSSSALIAQKLGKSPYFFLTRQLIWAFLGFVIMMFFLFIDYIYLKSKFINWGSLVFAAGMLTYVLFSSASIKRWMRIGGFSFQPSEFAKVAVVLFLAYSLQNVTLPIRLKKVLFVSMPVVIIVALIVVEPDLGTGFLIALVLMTMLFIVGLDKKYIALFGIVGIILLMVTVQLYNYRMDRLNAWWNQIKGVQEQGTDTAAAAFQLEQAKIAVGSGGIQGLGFGNSLQKLFYLPQPHNDFIFSILAEELGLMGTISIWLLYLFIFIKGMMIAKRFPDRYGSYVALGVTLMLIYQSLINISVVLGLMPTKGIPLPFISSGGSSLMMSLLSVGILLNLSQHISKE</sequence>
<dbReference type="InterPro" id="IPR001182">
    <property type="entry name" value="FtsW/RodA"/>
</dbReference>
<reference evidence="17 18" key="1">
    <citation type="journal article" date="2016" name="Nat. Commun.">
        <title>Thousands of microbial genomes shed light on interconnected biogeochemical processes in an aquifer system.</title>
        <authorList>
            <person name="Anantharaman K."/>
            <person name="Brown C.T."/>
            <person name="Hug L.A."/>
            <person name="Sharon I."/>
            <person name="Castelle C.J."/>
            <person name="Probst A.J."/>
            <person name="Thomas B.C."/>
            <person name="Singh A."/>
            <person name="Wilkins M.J."/>
            <person name="Karaoz U."/>
            <person name="Brodie E.L."/>
            <person name="Williams K.H."/>
            <person name="Hubbard S.S."/>
            <person name="Banfield J.F."/>
        </authorList>
    </citation>
    <scope>NUCLEOTIDE SEQUENCE [LARGE SCALE GENOMIC DNA]</scope>
</reference>
<keyword evidence="3" id="KW-0808">Transferase</keyword>
<dbReference type="GO" id="GO:0008955">
    <property type="term" value="F:peptidoglycan glycosyltransferase activity"/>
    <property type="evidence" value="ECO:0007669"/>
    <property type="project" value="UniProtKB-EC"/>
</dbReference>
<dbReference type="GO" id="GO:0051301">
    <property type="term" value="P:cell division"/>
    <property type="evidence" value="ECO:0007669"/>
    <property type="project" value="InterPro"/>
</dbReference>
<feature type="transmembrane region" description="Helical" evidence="16">
    <location>
        <begin position="274"/>
        <end position="295"/>
    </location>
</feature>
<dbReference type="GO" id="GO:0008360">
    <property type="term" value="P:regulation of cell shape"/>
    <property type="evidence" value="ECO:0007669"/>
    <property type="project" value="UniProtKB-KW"/>
</dbReference>
<protein>
    <recommendedName>
        <fullName evidence="12">Probable peptidoglycan glycosyltransferase FtsW</fullName>
        <ecNumber evidence="14">2.4.99.28</ecNumber>
    </recommendedName>
    <alternativeName>
        <fullName evidence="13">Cell division protein FtsW</fullName>
    </alternativeName>
    <alternativeName>
        <fullName evidence="10">Cell wall polymerase</fullName>
    </alternativeName>
    <alternativeName>
        <fullName evidence="9">Peptidoglycan polymerase</fullName>
    </alternativeName>
</protein>
<comment type="subcellular location">
    <subcellularLocation>
        <location evidence="1">Membrane</location>
        <topology evidence="1">Multi-pass membrane protein</topology>
    </subcellularLocation>
</comment>
<evidence type="ECO:0000256" key="16">
    <source>
        <dbReference type="SAM" id="Phobius"/>
    </source>
</evidence>
<evidence type="ECO:0000256" key="6">
    <source>
        <dbReference type="ARBA" id="ARBA00022984"/>
    </source>
</evidence>
<evidence type="ECO:0000256" key="4">
    <source>
        <dbReference type="ARBA" id="ARBA00022692"/>
    </source>
</evidence>
<feature type="transmembrane region" description="Helical" evidence="16">
    <location>
        <begin position="160"/>
        <end position="177"/>
    </location>
</feature>